<name>A0A927ATF0_9BACT</name>
<gene>
    <name evidence="1" type="ORF">IC229_22090</name>
</gene>
<dbReference type="AlphaFoldDB" id="A0A927ATF0"/>
<comment type="caution">
    <text evidence="1">The sequence shown here is derived from an EMBL/GenBank/DDBJ whole genome shotgun (WGS) entry which is preliminary data.</text>
</comment>
<reference evidence="1" key="1">
    <citation type="submission" date="2020-09" db="EMBL/GenBank/DDBJ databases">
        <authorList>
            <person name="Kim M.K."/>
        </authorList>
    </citation>
    <scope>NUCLEOTIDE SEQUENCE</scope>
    <source>
        <strain evidence="1">BT702</strain>
    </source>
</reference>
<dbReference type="Proteomes" id="UP000598820">
    <property type="component" value="Unassembled WGS sequence"/>
</dbReference>
<protein>
    <submittedName>
        <fullName evidence="1">Uncharacterized protein</fullName>
    </submittedName>
</protein>
<evidence type="ECO:0000313" key="2">
    <source>
        <dbReference type="Proteomes" id="UP000598820"/>
    </source>
</evidence>
<dbReference type="EMBL" id="JACWZY010000021">
    <property type="protein sequence ID" value="MBD2703350.1"/>
    <property type="molecule type" value="Genomic_DNA"/>
</dbReference>
<accession>A0A927ATF0</accession>
<organism evidence="1 2">
    <name type="scientific">Spirosoma profusum</name>
    <dbReference type="NCBI Taxonomy" id="2771354"/>
    <lineage>
        <taxon>Bacteria</taxon>
        <taxon>Pseudomonadati</taxon>
        <taxon>Bacteroidota</taxon>
        <taxon>Cytophagia</taxon>
        <taxon>Cytophagales</taxon>
        <taxon>Cytophagaceae</taxon>
        <taxon>Spirosoma</taxon>
    </lineage>
</organism>
<proteinExistence type="predicted"/>
<keyword evidence="2" id="KW-1185">Reference proteome</keyword>
<evidence type="ECO:0000313" key="1">
    <source>
        <dbReference type="EMBL" id="MBD2703350.1"/>
    </source>
</evidence>
<sequence length="241" mass="28352">MINTLMSKHTNFILTPNSEILKEFVSANKGIGNGIETYSLSEYTFQSVFLKLTGAQEQKMKCICWELATDDYEYRYERYTKSRLGECSDYKEKNTIYKDLISAIKKLQHDFDHAAYFDRQAISQQTIAEITNLFAGSNLSTWAELAYLEFTQNNQVLPHNQFASANLFENVLQERYELLYRHRNRCAHNTLSYQENLPTFKNLYNSDHNYDNYFVRFALLILIDKIVIKLFQKYEALLAEN</sequence>